<evidence type="ECO:0000313" key="5">
    <source>
        <dbReference type="EMBL" id="NEZ55389.1"/>
    </source>
</evidence>
<dbReference type="GO" id="GO:0003677">
    <property type="term" value="F:DNA binding"/>
    <property type="evidence" value="ECO:0007669"/>
    <property type="project" value="UniProtKB-KW"/>
</dbReference>
<dbReference type="GO" id="GO:0006355">
    <property type="term" value="P:regulation of DNA-templated transcription"/>
    <property type="evidence" value="ECO:0007669"/>
    <property type="project" value="InterPro"/>
</dbReference>
<dbReference type="RefSeq" id="WP_163697214.1">
    <property type="nucleotide sequence ID" value="NZ_QXHD01000004.1"/>
</dbReference>
<keyword evidence="1" id="KW-0805">Transcription regulation</keyword>
<protein>
    <submittedName>
        <fullName evidence="5">LuxR family transcriptional regulator</fullName>
    </submittedName>
</protein>
<dbReference type="PANTHER" id="PTHR44688">
    <property type="entry name" value="DNA-BINDING TRANSCRIPTIONAL ACTIVATOR DEVR_DOSR"/>
    <property type="match status" value="1"/>
</dbReference>
<evidence type="ECO:0000259" key="4">
    <source>
        <dbReference type="PROSITE" id="PS50043"/>
    </source>
</evidence>
<feature type="domain" description="HTH luxR-type" evidence="4">
    <location>
        <begin position="144"/>
        <end position="199"/>
    </location>
</feature>
<dbReference type="Proteomes" id="UP000481033">
    <property type="component" value="Unassembled WGS sequence"/>
</dbReference>
<dbReference type="PRINTS" id="PR00038">
    <property type="entry name" value="HTHLUXR"/>
</dbReference>
<dbReference type="PANTHER" id="PTHR44688:SF16">
    <property type="entry name" value="DNA-BINDING TRANSCRIPTIONAL ACTIVATOR DEVR_DOSR"/>
    <property type="match status" value="1"/>
</dbReference>
<name>A0A6M0RGW7_9CYAN</name>
<evidence type="ECO:0000256" key="2">
    <source>
        <dbReference type="ARBA" id="ARBA00023125"/>
    </source>
</evidence>
<dbReference type="Gene3D" id="1.10.10.10">
    <property type="entry name" value="Winged helix-like DNA-binding domain superfamily/Winged helix DNA-binding domain"/>
    <property type="match status" value="1"/>
</dbReference>
<dbReference type="SUPFAM" id="SSF46894">
    <property type="entry name" value="C-terminal effector domain of the bipartite response regulators"/>
    <property type="match status" value="1"/>
</dbReference>
<dbReference type="PROSITE" id="PS00622">
    <property type="entry name" value="HTH_LUXR_1"/>
    <property type="match status" value="1"/>
</dbReference>
<dbReference type="InterPro" id="IPR036388">
    <property type="entry name" value="WH-like_DNA-bd_sf"/>
</dbReference>
<dbReference type="CDD" id="cd06170">
    <property type="entry name" value="LuxR_C_like"/>
    <property type="match status" value="1"/>
</dbReference>
<organism evidence="5 6">
    <name type="scientific">Adonisia turfae CCMR0081</name>
    <dbReference type="NCBI Taxonomy" id="2292702"/>
    <lineage>
        <taxon>Bacteria</taxon>
        <taxon>Bacillati</taxon>
        <taxon>Cyanobacteriota</taxon>
        <taxon>Adonisia</taxon>
        <taxon>Adonisia turfae</taxon>
    </lineage>
</organism>
<keyword evidence="2" id="KW-0238">DNA-binding</keyword>
<dbReference type="Pfam" id="PF00196">
    <property type="entry name" value="GerE"/>
    <property type="match status" value="1"/>
</dbReference>
<keyword evidence="6" id="KW-1185">Reference proteome</keyword>
<evidence type="ECO:0000256" key="3">
    <source>
        <dbReference type="ARBA" id="ARBA00023163"/>
    </source>
</evidence>
<gene>
    <name evidence="5" type="ORF">DXZ20_06800</name>
</gene>
<dbReference type="EMBL" id="QXHD01000004">
    <property type="protein sequence ID" value="NEZ55389.1"/>
    <property type="molecule type" value="Genomic_DNA"/>
</dbReference>
<dbReference type="InterPro" id="IPR016032">
    <property type="entry name" value="Sig_transdc_resp-reg_C-effctor"/>
</dbReference>
<sequence>MVTEPLSLHSAPTNLAQGGANNPSEIHVADILGNIAQGILVTTCEGNCFYSNPYAHWINSQLMTLEPQSKEIASVIWEVCQTFMNVCYRTEDLTHISDFICQTSLFPSIRIRVSWISTKTFSEPLLLINLEDQSRVTHQTALFEAKHYQLTQRETEVWLLRSKGYRYEQIAQRLYISHNTVKRHLKSIFAKREVVQLCA</sequence>
<dbReference type="PROSITE" id="PS50043">
    <property type="entry name" value="HTH_LUXR_2"/>
    <property type="match status" value="1"/>
</dbReference>
<dbReference type="InterPro" id="IPR000792">
    <property type="entry name" value="Tscrpt_reg_LuxR_C"/>
</dbReference>
<accession>A0A6M0RGW7</accession>
<proteinExistence type="predicted"/>
<dbReference type="SMART" id="SM00421">
    <property type="entry name" value="HTH_LUXR"/>
    <property type="match status" value="1"/>
</dbReference>
<keyword evidence="3" id="KW-0804">Transcription</keyword>
<comment type="caution">
    <text evidence="5">The sequence shown here is derived from an EMBL/GenBank/DDBJ whole genome shotgun (WGS) entry which is preliminary data.</text>
</comment>
<dbReference type="AlphaFoldDB" id="A0A6M0RGW7"/>
<reference evidence="5 6" key="1">
    <citation type="journal article" date="2020" name="Microb. Ecol.">
        <title>Ecogenomics of the Marine Benthic Filamentous Cyanobacterium Adonisia.</title>
        <authorList>
            <person name="Walter J.M."/>
            <person name="Coutinho F.H."/>
            <person name="Leomil L."/>
            <person name="Hargreaves P.I."/>
            <person name="Campeao M.E."/>
            <person name="Vieira V.V."/>
            <person name="Silva B.S."/>
            <person name="Fistarol G.O."/>
            <person name="Salomon P.S."/>
            <person name="Sawabe T."/>
            <person name="Mino S."/>
            <person name="Hosokawa M."/>
            <person name="Miyashita H."/>
            <person name="Maruyama F."/>
            <person name="van Verk M.C."/>
            <person name="Dutilh B.E."/>
            <person name="Thompson C.C."/>
            <person name="Thompson F.L."/>
        </authorList>
    </citation>
    <scope>NUCLEOTIDE SEQUENCE [LARGE SCALE GENOMIC DNA]</scope>
    <source>
        <strain evidence="5 6">CCMR0081</strain>
    </source>
</reference>
<evidence type="ECO:0000256" key="1">
    <source>
        <dbReference type="ARBA" id="ARBA00023015"/>
    </source>
</evidence>
<evidence type="ECO:0000313" key="6">
    <source>
        <dbReference type="Proteomes" id="UP000481033"/>
    </source>
</evidence>